<reference evidence="2 3" key="1">
    <citation type="journal article" date="2013" name="Mar. Genomics">
        <title>Expression of sulfatases in Rhodopirellula baltica and the diversity of sulfatases in the genus Rhodopirellula.</title>
        <authorList>
            <person name="Wegner C.E."/>
            <person name="Richter-Heitmann T."/>
            <person name="Klindworth A."/>
            <person name="Klockow C."/>
            <person name="Richter M."/>
            <person name="Achstetter T."/>
            <person name="Glockner F.O."/>
            <person name="Harder J."/>
        </authorList>
    </citation>
    <scope>NUCLEOTIDE SEQUENCE [LARGE SCALE GENOMIC DNA]</scope>
    <source>
        <strain evidence="2 3">WH47</strain>
    </source>
</reference>
<dbReference type="AlphaFoldDB" id="F2AY60"/>
<dbReference type="PATRIC" id="fig|991778.3.peg.4940"/>
<organism evidence="2 3">
    <name type="scientific">Rhodopirellula baltica WH47</name>
    <dbReference type="NCBI Taxonomy" id="991778"/>
    <lineage>
        <taxon>Bacteria</taxon>
        <taxon>Pseudomonadati</taxon>
        <taxon>Planctomycetota</taxon>
        <taxon>Planctomycetia</taxon>
        <taxon>Pirellulales</taxon>
        <taxon>Pirellulaceae</taxon>
        <taxon>Rhodopirellula</taxon>
    </lineage>
</organism>
<dbReference type="Proteomes" id="UP000006222">
    <property type="component" value="Unassembled WGS sequence"/>
</dbReference>
<sequence>MFLKAPQNHSTAQFAPAKKRESQVSYPICVIPDGTLEVDARSML</sequence>
<dbReference type="EMBL" id="AFAR01000232">
    <property type="protein sequence ID" value="EGF25377.1"/>
    <property type="molecule type" value="Genomic_DNA"/>
</dbReference>
<protein>
    <submittedName>
        <fullName evidence="2">Uncharacterized protein</fullName>
    </submittedName>
</protein>
<accession>F2AY60</accession>
<proteinExistence type="predicted"/>
<evidence type="ECO:0000313" key="2">
    <source>
        <dbReference type="EMBL" id="EGF25377.1"/>
    </source>
</evidence>
<evidence type="ECO:0000313" key="3">
    <source>
        <dbReference type="Proteomes" id="UP000006222"/>
    </source>
</evidence>
<name>F2AY60_RHOBT</name>
<evidence type="ECO:0000256" key="1">
    <source>
        <dbReference type="SAM" id="MobiDB-lite"/>
    </source>
</evidence>
<feature type="region of interest" description="Disordered" evidence="1">
    <location>
        <begin position="1"/>
        <end position="23"/>
    </location>
</feature>
<gene>
    <name evidence="2" type="ORF">RBWH47_00847</name>
</gene>
<comment type="caution">
    <text evidence="2">The sequence shown here is derived from an EMBL/GenBank/DDBJ whole genome shotgun (WGS) entry which is preliminary data.</text>
</comment>